<dbReference type="Proteomes" id="UP000327118">
    <property type="component" value="Unassembled WGS sequence"/>
</dbReference>
<evidence type="ECO:0000313" key="3">
    <source>
        <dbReference type="Proteomes" id="UP000327118"/>
    </source>
</evidence>
<sequence length="54" mass="6300">MVFQFPLLSPRGWTSSSGRWFVFSCRFLGFPGSPGFLFWRRLCGLFSRGFTCRL</sequence>
<evidence type="ECO:0000313" key="2">
    <source>
        <dbReference type="EMBL" id="KAE8349267.1"/>
    </source>
</evidence>
<gene>
    <name evidence="2" type="ORF">BDV28DRAFT_141564</name>
</gene>
<keyword evidence="3" id="KW-1185">Reference proteome</keyword>
<organism evidence="2 3">
    <name type="scientific">Aspergillus coremiiformis</name>
    <dbReference type="NCBI Taxonomy" id="138285"/>
    <lineage>
        <taxon>Eukaryota</taxon>
        <taxon>Fungi</taxon>
        <taxon>Dikarya</taxon>
        <taxon>Ascomycota</taxon>
        <taxon>Pezizomycotina</taxon>
        <taxon>Eurotiomycetes</taxon>
        <taxon>Eurotiomycetidae</taxon>
        <taxon>Eurotiales</taxon>
        <taxon>Aspergillaceae</taxon>
        <taxon>Aspergillus</taxon>
        <taxon>Aspergillus subgen. Circumdati</taxon>
    </lineage>
</organism>
<protein>
    <submittedName>
        <fullName evidence="2">Uncharacterized protein</fullName>
    </submittedName>
</protein>
<accession>A0A5N6YUZ3</accession>
<feature type="transmembrane region" description="Helical" evidence="1">
    <location>
        <begin position="20"/>
        <end position="39"/>
    </location>
</feature>
<evidence type="ECO:0000256" key="1">
    <source>
        <dbReference type="SAM" id="Phobius"/>
    </source>
</evidence>
<name>A0A5N6YUZ3_9EURO</name>
<keyword evidence="1" id="KW-1133">Transmembrane helix</keyword>
<proteinExistence type="predicted"/>
<keyword evidence="1" id="KW-0812">Transmembrane</keyword>
<dbReference type="AlphaFoldDB" id="A0A5N6YUZ3"/>
<keyword evidence="1" id="KW-0472">Membrane</keyword>
<dbReference type="EMBL" id="ML739325">
    <property type="protein sequence ID" value="KAE8349267.1"/>
    <property type="molecule type" value="Genomic_DNA"/>
</dbReference>
<reference evidence="3" key="1">
    <citation type="submission" date="2019-04" db="EMBL/GenBank/DDBJ databases">
        <title>Friends and foes A comparative genomics studyof 23 Aspergillus species from section Flavi.</title>
        <authorList>
            <consortium name="DOE Joint Genome Institute"/>
            <person name="Kjaerbolling I."/>
            <person name="Vesth T."/>
            <person name="Frisvad J.C."/>
            <person name="Nybo J.L."/>
            <person name="Theobald S."/>
            <person name="Kildgaard S."/>
            <person name="Isbrandt T."/>
            <person name="Kuo A."/>
            <person name="Sato A."/>
            <person name="Lyhne E.K."/>
            <person name="Kogle M.E."/>
            <person name="Wiebenga A."/>
            <person name="Kun R.S."/>
            <person name="Lubbers R.J."/>
            <person name="Makela M.R."/>
            <person name="Barry K."/>
            <person name="Chovatia M."/>
            <person name="Clum A."/>
            <person name="Daum C."/>
            <person name="Haridas S."/>
            <person name="He G."/>
            <person name="LaButti K."/>
            <person name="Lipzen A."/>
            <person name="Mondo S."/>
            <person name="Riley R."/>
            <person name="Salamov A."/>
            <person name="Simmons B.A."/>
            <person name="Magnuson J.K."/>
            <person name="Henrissat B."/>
            <person name="Mortensen U.H."/>
            <person name="Larsen T.O."/>
            <person name="Devries R.P."/>
            <person name="Grigoriev I.V."/>
            <person name="Machida M."/>
            <person name="Baker S.E."/>
            <person name="Andersen M.R."/>
        </authorList>
    </citation>
    <scope>NUCLEOTIDE SEQUENCE [LARGE SCALE GENOMIC DNA]</scope>
    <source>
        <strain evidence="3">CBS 553.77</strain>
    </source>
</reference>